<evidence type="ECO:0000313" key="1">
    <source>
        <dbReference type="EMBL" id="TWT37032.1"/>
    </source>
</evidence>
<dbReference type="Proteomes" id="UP000316714">
    <property type="component" value="Unassembled WGS sequence"/>
</dbReference>
<evidence type="ECO:0000313" key="2">
    <source>
        <dbReference type="Proteomes" id="UP000316714"/>
    </source>
</evidence>
<dbReference type="OrthoDB" id="9778870at2"/>
<dbReference type="InterPro" id="IPR029063">
    <property type="entry name" value="SAM-dependent_MTases_sf"/>
</dbReference>
<keyword evidence="2" id="KW-1185">Reference proteome</keyword>
<proteinExistence type="predicted"/>
<reference evidence="1 2" key="1">
    <citation type="submission" date="2019-02" db="EMBL/GenBank/DDBJ databases">
        <title>Deep-cultivation of Planctomycetes and their phenomic and genomic characterization uncovers novel biology.</title>
        <authorList>
            <person name="Wiegand S."/>
            <person name="Jogler M."/>
            <person name="Boedeker C."/>
            <person name="Pinto D."/>
            <person name="Vollmers J."/>
            <person name="Rivas-Marin E."/>
            <person name="Kohn T."/>
            <person name="Peeters S.H."/>
            <person name="Heuer A."/>
            <person name="Rast P."/>
            <person name="Oberbeckmann S."/>
            <person name="Bunk B."/>
            <person name="Jeske O."/>
            <person name="Meyerdierks A."/>
            <person name="Storesund J.E."/>
            <person name="Kallscheuer N."/>
            <person name="Luecker S."/>
            <person name="Lage O.M."/>
            <person name="Pohl T."/>
            <person name="Merkel B.J."/>
            <person name="Hornburger P."/>
            <person name="Mueller R.-W."/>
            <person name="Bruemmer F."/>
            <person name="Labrenz M."/>
            <person name="Spormann A.M."/>
            <person name="Op Den Camp H."/>
            <person name="Overmann J."/>
            <person name="Amann R."/>
            <person name="Jetten M.S.M."/>
            <person name="Mascher T."/>
            <person name="Medema M.H."/>
            <person name="Devos D.P."/>
            <person name="Kaster A.-K."/>
            <person name="Ovreas L."/>
            <person name="Rohde M."/>
            <person name="Galperin M.Y."/>
            <person name="Jogler C."/>
        </authorList>
    </citation>
    <scope>NUCLEOTIDE SEQUENCE [LARGE SCALE GENOMIC DNA]</scope>
    <source>
        <strain evidence="1 2">KOR34</strain>
    </source>
</reference>
<sequence length="307" mass="33358">MSSIKTLLRQTIPLPIRSRVENALAVWKSRKFASAARTRRLVGKAEGEWPERIADAIACPDNERIPRVAGAGSLNGGVLTMHNGVRVGGLSYCGPGMLNLLIDNRGVHEPQEELAFAEVLPHIRPGATMLELGAFWGFYSLWFAKEVDGADLHLVEPHPANILSGKQNFQLNHRGGRFQRAYVGADESPAPDGTATIAVDPYCERHGIKHLAMLHADIQGAEADMLHGARRMLTNHLVDYVFVSTHSNQLHDDCVARLKRFGYLILASANLDESYSVDGLIVARRPGAEGPGSIAITKKKPLVAAAA</sequence>
<dbReference type="EMBL" id="SIHJ01000001">
    <property type="protein sequence ID" value="TWT37032.1"/>
    <property type="molecule type" value="Genomic_DNA"/>
</dbReference>
<dbReference type="AlphaFoldDB" id="A0A5C5VH89"/>
<evidence type="ECO:0008006" key="3">
    <source>
        <dbReference type="Google" id="ProtNLM"/>
    </source>
</evidence>
<dbReference type="RefSeq" id="WP_146564398.1">
    <property type="nucleotide sequence ID" value="NZ_SIHJ01000001.1"/>
</dbReference>
<gene>
    <name evidence="1" type="ORF">KOR34_19790</name>
</gene>
<dbReference type="SUPFAM" id="SSF53335">
    <property type="entry name" value="S-adenosyl-L-methionine-dependent methyltransferases"/>
    <property type="match status" value="1"/>
</dbReference>
<accession>A0A5C5VH89</accession>
<organism evidence="1 2">
    <name type="scientific">Posidoniimonas corsicana</name>
    <dbReference type="NCBI Taxonomy" id="1938618"/>
    <lineage>
        <taxon>Bacteria</taxon>
        <taxon>Pseudomonadati</taxon>
        <taxon>Planctomycetota</taxon>
        <taxon>Planctomycetia</taxon>
        <taxon>Pirellulales</taxon>
        <taxon>Lacipirellulaceae</taxon>
        <taxon>Posidoniimonas</taxon>
    </lineage>
</organism>
<protein>
    <recommendedName>
        <fullName evidence="3">Methyltransferase FkbM domain-containing protein</fullName>
    </recommendedName>
</protein>
<name>A0A5C5VH89_9BACT</name>
<dbReference type="Gene3D" id="3.40.50.150">
    <property type="entry name" value="Vaccinia Virus protein VP39"/>
    <property type="match status" value="1"/>
</dbReference>
<comment type="caution">
    <text evidence="1">The sequence shown here is derived from an EMBL/GenBank/DDBJ whole genome shotgun (WGS) entry which is preliminary data.</text>
</comment>